<keyword evidence="5 11" id="KW-0547">Nucleotide-binding</keyword>
<comment type="function">
    <text evidence="11">Catalyzes the ATP-dependent phosphorylation of fructose-l-phosphate to fructose-l,6-bisphosphate.</text>
</comment>
<dbReference type="RefSeq" id="WP_012543864.1">
    <property type="nucleotide sequence ID" value="NC_011295.1"/>
</dbReference>
<dbReference type="OrthoDB" id="9801219at2"/>
<dbReference type="InterPro" id="IPR002173">
    <property type="entry name" value="Carboh/pur_kinase_PfkB_CS"/>
</dbReference>
<dbReference type="PROSITE" id="PS00584">
    <property type="entry name" value="PFKB_KINASES_2"/>
    <property type="match status" value="1"/>
</dbReference>
<comment type="similarity">
    <text evidence="1 11">Belongs to the carbohydrate kinase PfkB family.</text>
</comment>
<dbReference type="GO" id="GO:0016052">
    <property type="term" value="P:carbohydrate catabolic process"/>
    <property type="evidence" value="ECO:0007669"/>
    <property type="project" value="UniProtKB-ARBA"/>
</dbReference>
<dbReference type="CDD" id="cd01164">
    <property type="entry name" value="FruK_PfkB_like"/>
    <property type="match status" value="1"/>
</dbReference>
<evidence type="ECO:0000313" key="13">
    <source>
        <dbReference type="EMBL" id="ACI17212.1"/>
    </source>
</evidence>
<keyword evidence="6 11" id="KW-0418">Kinase</keyword>
<dbReference type="FunFam" id="3.40.1190.20:FF:000001">
    <property type="entry name" value="Phosphofructokinase"/>
    <property type="match status" value="1"/>
</dbReference>
<evidence type="ECO:0000256" key="8">
    <source>
        <dbReference type="ARBA" id="ARBA00032802"/>
    </source>
</evidence>
<evidence type="ECO:0000256" key="5">
    <source>
        <dbReference type="ARBA" id="ARBA00022741"/>
    </source>
</evidence>
<evidence type="ECO:0000256" key="6">
    <source>
        <dbReference type="ARBA" id="ARBA00022777"/>
    </source>
</evidence>
<organism evidence="13 14">
    <name type="scientific">Coprothermobacter proteolyticus (strain ATCC 35245 / DSM 5265 / OCM 4 / BT)</name>
    <dbReference type="NCBI Taxonomy" id="309798"/>
    <lineage>
        <taxon>Bacteria</taxon>
        <taxon>Pseudomonadati</taxon>
        <taxon>Coprothermobacterota</taxon>
        <taxon>Coprothermobacteria</taxon>
        <taxon>Coprothermobacterales</taxon>
        <taxon>Coprothermobacteraceae</taxon>
        <taxon>Coprothermobacter</taxon>
    </lineage>
</organism>
<dbReference type="SUPFAM" id="SSF53613">
    <property type="entry name" value="Ribokinase-like"/>
    <property type="match status" value="1"/>
</dbReference>
<evidence type="ECO:0000256" key="7">
    <source>
        <dbReference type="ARBA" id="ARBA00022840"/>
    </source>
</evidence>
<evidence type="ECO:0000256" key="1">
    <source>
        <dbReference type="ARBA" id="ARBA00010688"/>
    </source>
</evidence>
<dbReference type="Gene3D" id="3.40.1190.20">
    <property type="match status" value="1"/>
</dbReference>
<comment type="catalytic activity">
    <reaction evidence="9 11">
        <text>beta-D-fructose 1-phosphate + ATP = beta-D-fructose 1,6-bisphosphate + ADP + H(+)</text>
        <dbReference type="Rhea" id="RHEA:14213"/>
        <dbReference type="ChEBI" id="CHEBI:15378"/>
        <dbReference type="ChEBI" id="CHEBI:30616"/>
        <dbReference type="ChEBI" id="CHEBI:32966"/>
        <dbReference type="ChEBI" id="CHEBI:138881"/>
        <dbReference type="ChEBI" id="CHEBI:456216"/>
        <dbReference type="EC" id="2.7.1.56"/>
    </reaction>
</comment>
<dbReference type="GO" id="GO:0044281">
    <property type="term" value="P:small molecule metabolic process"/>
    <property type="evidence" value="ECO:0007669"/>
    <property type="project" value="UniProtKB-ARBA"/>
</dbReference>
<evidence type="ECO:0000256" key="10">
    <source>
        <dbReference type="PIRNR" id="PIRNR000535"/>
    </source>
</evidence>
<proteinExistence type="inferred from homology"/>
<dbReference type="GO" id="GO:0005524">
    <property type="term" value="F:ATP binding"/>
    <property type="evidence" value="ECO:0007669"/>
    <property type="project" value="UniProtKB-UniRule"/>
</dbReference>
<evidence type="ECO:0000313" key="14">
    <source>
        <dbReference type="Proteomes" id="UP000001732"/>
    </source>
</evidence>
<gene>
    <name evidence="13" type="primary">pfkB</name>
    <name evidence="13" type="ordered locus">COPRO5265_0216</name>
</gene>
<dbReference type="GO" id="GO:0008662">
    <property type="term" value="F:1-phosphofructokinase activity"/>
    <property type="evidence" value="ECO:0007669"/>
    <property type="project" value="UniProtKB-UniRule"/>
</dbReference>
<dbReference type="EC" id="2.7.1.56" evidence="2 11"/>
<dbReference type="InterPro" id="IPR029056">
    <property type="entry name" value="Ribokinase-like"/>
</dbReference>
<reference evidence="13 14" key="2">
    <citation type="journal article" date="2014" name="Genome Announc.">
        <title>Complete Genome Sequence of Coprothermobacter proteolyticus DSM 5265.</title>
        <authorList>
            <person name="Alexiev A."/>
            <person name="Coil D.A."/>
            <person name="Badger J.H."/>
            <person name="Enticknap J."/>
            <person name="Ward N."/>
            <person name="Robb F.T."/>
            <person name="Eisen J.A."/>
        </authorList>
    </citation>
    <scope>NUCLEOTIDE SEQUENCE [LARGE SCALE GENOMIC DNA]</scope>
    <source>
        <strain evidence="14">ATCC 35245 / DSM 5265 / OCM 4 / BT</strain>
    </source>
</reference>
<dbReference type="InterPro" id="IPR011611">
    <property type="entry name" value="PfkB_dom"/>
</dbReference>
<accession>B5Y738</accession>
<evidence type="ECO:0000259" key="12">
    <source>
        <dbReference type="Pfam" id="PF00294"/>
    </source>
</evidence>
<name>B5Y738_COPPD</name>
<dbReference type="GO" id="GO:0005829">
    <property type="term" value="C:cytosol"/>
    <property type="evidence" value="ECO:0007669"/>
    <property type="project" value="TreeGrafter"/>
</dbReference>
<dbReference type="Proteomes" id="UP000001732">
    <property type="component" value="Chromosome"/>
</dbReference>
<evidence type="ECO:0000256" key="2">
    <source>
        <dbReference type="ARBA" id="ARBA00012131"/>
    </source>
</evidence>
<dbReference type="NCBIfam" id="TIGR03168">
    <property type="entry name" value="1-PFK"/>
    <property type="match status" value="1"/>
</dbReference>
<evidence type="ECO:0000256" key="3">
    <source>
        <dbReference type="ARBA" id="ARBA00013596"/>
    </source>
</evidence>
<keyword evidence="7 11" id="KW-0067">ATP-binding</keyword>
<dbReference type="InterPro" id="IPR022463">
    <property type="entry name" value="1-PFruKinase"/>
</dbReference>
<evidence type="ECO:0000256" key="11">
    <source>
        <dbReference type="RuleBase" id="RU369061"/>
    </source>
</evidence>
<keyword evidence="14" id="KW-1185">Reference proteome</keyword>
<reference evidence="14" key="1">
    <citation type="submission" date="2008-08" db="EMBL/GenBank/DDBJ databases">
        <title>The complete genome sequence of Coprothermobacter proteolyticus strain ATCC 5245 / DSM 5265 / BT.</title>
        <authorList>
            <person name="Dodson R.J."/>
            <person name="Durkin A.S."/>
            <person name="Wu M."/>
            <person name="Eisen J."/>
            <person name="Sutton G."/>
        </authorList>
    </citation>
    <scope>NUCLEOTIDE SEQUENCE [LARGE SCALE GENOMIC DNA]</scope>
    <source>
        <strain evidence="14">ATCC 35245 / DSM 5265 / OCM 4 / BT</strain>
    </source>
</reference>
<dbReference type="PANTHER" id="PTHR46566">
    <property type="entry name" value="1-PHOSPHOFRUCTOKINASE-RELATED"/>
    <property type="match status" value="1"/>
</dbReference>
<dbReference type="AlphaFoldDB" id="B5Y738"/>
<dbReference type="PANTHER" id="PTHR46566:SF2">
    <property type="entry name" value="ATP-DEPENDENT 6-PHOSPHOFRUCTOKINASE ISOZYME 2"/>
    <property type="match status" value="1"/>
</dbReference>
<dbReference type="Pfam" id="PF00294">
    <property type="entry name" value="PfkB"/>
    <property type="match status" value="1"/>
</dbReference>
<dbReference type="STRING" id="309798.COPRO5265_0216"/>
<dbReference type="InterPro" id="IPR017583">
    <property type="entry name" value="Tagatose/fructose_Pkinase"/>
</dbReference>
<evidence type="ECO:0000256" key="4">
    <source>
        <dbReference type="ARBA" id="ARBA00022679"/>
    </source>
</evidence>
<dbReference type="PROSITE" id="PS00583">
    <property type="entry name" value="PFKB_KINASES_1"/>
    <property type="match status" value="1"/>
</dbReference>
<dbReference type="KEGG" id="cpo:COPRO5265_0216"/>
<dbReference type="EMBL" id="CP001145">
    <property type="protein sequence ID" value="ACI17212.1"/>
    <property type="molecule type" value="Genomic_DNA"/>
</dbReference>
<dbReference type="NCBIfam" id="TIGR03828">
    <property type="entry name" value="pfkB"/>
    <property type="match status" value="1"/>
</dbReference>
<sequence>MNNGVATVTLNPAIDHTIYVNTFTPNTLNRAEAVEYHIGGKGINVSKVLSTLGQPSVALGFLGRNALYFEEELKAASIETDFVQVSGRTRTNIKVIDKSNLGCTEINEPGPYIDTASWEKLVKKVTSWAAKCEYVVIAGSLPPGVPHDSYKFLIQEAKKQGAKTVLDADGEALKRGLQAMPFMIKPNIHELEGLTGKQLSGSKQELLSVCRELLLAGISVVVVSMGSEGSIYASQEGIYRVYPLNLEVKNTVGAGDAMVAGLIHGMSKGLQAEKLAAFGAAVSACQIVDDFGRLEEFSKQIRVERWV</sequence>
<dbReference type="PIRSF" id="PIRSF000535">
    <property type="entry name" value="1PFK/6PFK/LacC"/>
    <property type="match status" value="1"/>
</dbReference>
<feature type="domain" description="Carbohydrate kinase PfkB" evidence="12">
    <location>
        <begin position="9"/>
        <end position="287"/>
    </location>
</feature>
<evidence type="ECO:0000256" key="9">
    <source>
        <dbReference type="ARBA" id="ARBA00047745"/>
    </source>
</evidence>
<dbReference type="eggNOG" id="COG1105">
    <property type="taxonomic scope" value="Bacteria"/>
</dbReference>
<keyword evidence="4 10" id="KW-0808">Transferase</keyword>
<protein>
    <recommendedName>
        <fullName evidence="3 11">1-phosphofructokinase</fullName>
        <shortName evidence="11">Fru1PK</shortName>
        <ecNumber evidence="2 11">2.7.1.56</ecNumber>
    </recommendedName>
    <alternativeName>
        <fullName evidence="8 11">Fructose 1-phosphate kinase</fullName>
    </alternativeName>
</protein>